<protein>
    <submittedName>
        <fullName evidence="1">Uncharacterized protein</fullName>
    </submittedName>
</protein>
<accession>A0A382EPW4</accession>
<sequence>MAPPSPIWSQIFRISVSDLNDAATNGDGNSNPKTSMSFPDGILKLKKGALIIEIVDRKASPPMTAGSRSFGRKNNA</sequence>
<dbReference type="EMBL" id="UINC01045726">
    <property type="protein sequence ID" value="SVB52836.1"/>
    <property type="molecule type" value="Genomic_DNA"/>
</dbReference>
<dbReference type="AlphaFoldDB" id="A0A382EPW4"/>
<proteinExistence type="predicted"/>
<evidence type="ECO:0000313" key="1">
    <source>
        <dbReference type="EMBL" id="SVB52836.1"/>
    </source>
</evidence>
<gene>
    <name evidence="1" type="ORF">METZ01_LOCUS205690</name>
</gene>
<organism evidence="1">
    <name type="scientific">marine metagenome</name>
    <dbReference type="NCBI Taxonomy" id="408172"/>
    <lineage>
        <taxon>unclassified sequences</taxon>
        <taxon>metagenomes</taxon>
        <taxon>ecological metagenomes</taxon>
    </lineage>
</organism>
<reference evidence="1" key="1">
    <citation type="submission" date="2018-05" db="EMBL/GenBank/DDBJ databases">
        <authorList>
            <person name="Lanie J.A."/>
            <person name="Ng W.-L."/>
            <person name="Kazmierczak K.M."/>
            <person name="Andrzejewski T.M."/>
            <person name="Davidsen T.M."/>
            <person name="Wayne K.J."/>
            <person name="Tettelin H."/>
            <person name="Glass J.I."/>
            <person name="Rusch D."/>
            <person name="Podicherti R."/>
            <person name="Tsui H.-C.T."/>
            <person name="Winkler M.E."/>
        </authorList>
    </citation>
    <scope>NUCLEOTIDE SEQUENCE</scope>
</reference>
<name>A0A382EPW4_9ZZZZ</name>